<dbReference type="PANTHER" id="PTHR43394:SF1">
    <property type="entry name" value="ATP-BINDING CASSETTE SUB-FAMILY B MEMBER 10, MITOCHONDRIAL"/>
    <property type="match status" value="1"/>
</dbReference>
<comment type="similarity">
    <text evidence="9">Belongs to the ABC transporter superfamily. Lipid exporter (TC 3.A.1.106) family.</text>
</comment>
<evidence type="ECO:0000256" key="3">
    <source>
        <dbReference type="ARBA" id="ARBA00022475"/>
    </source>
</evidence>
<feature type="transmembrane region" description="Helical" evidence="11">
    <location>
        <begin position="299"/>
        <end position="321"/>
    </location>
</feature>
<dbReference type="PROSITE" id="PS50893">
    <property type="entry name" value="ABC_TRANSPORTER_2"/>
    <property type="match status" value="1"/>
</dbReference>
<keyword evidence="3" id="KW-1003">Cell membrane</keyword>
<evidence type="ECO:0000256" key="8">
    <source>
        <dbReference type="ARBA" id="ARBA00023136"/>
    </source>
</evidence>
<dbReference type="EMBL" id="AP023355">
    <property type="protein sequence ID" value="BCJ33082.1"/>
    <property type="molecule type" value="Genomic_DNA"/>
</dbReference>
<dbReference type="Gene3D" id="3.40.50.300">
    <property type="entry name" value="P-loop containing nucleotide triphosphate hydrolases"/>
    <property type="match status" value="1"/>
</dbReference>
<accession>A0A7R7HUL2</accession>
<keyword evidence="15" id="KW-1185">Reference proteome</keyword>
<feature type="compositionally biased region" description="Low complexity" evidence="10">
    <location>
        <begin position="9"/>
        <end position="21"/>
    </location>
</feature>
<dbReference type="GO" id="GO:0015421">
    <property type="term" value="F:ABC-type oligopeptide transporter activity"/>
    <property type="evidence" value="ECO:0007669"/>
    <property type="project" value="TreeGrafter"/>
</dbReference>
<dbReference type="InterPro" id="IPR003439">
    <property type="entry name" value="ABC_transporter-like_ATP-bd"/>
</dbReference>
<dbReference type="InterPro" id="IPR036640">
    <property type="entry name" value="ABC1_TM_sf"/>
</dbReference>
<dbReference type="FunFam" id="3.40.50.300:FF:000299">
    <property type="entry name" value="ABC transporter ATP-binding protein/permease"/>
    <property type="match status" value="1"/>
</dbReference>
<dbReference type="Pfam" id="PF00664">
    <property type="entry name" value="ABC_membrane"/>
    <property type="match status" value="1"/>
</dbReference>
<evidence type="ECO:0000259" key="13">
    <source>
        <dbReference type="PROSITE" id="PS50929"/>
    </source>
</evidence>
<feature type="transmembrane region" description="Helical" evidence="11">
    <location>
        <begin position="74"/>
        <end position="100"/>
    </location>
</feature>
<dbReference type="Gene3D" id="1.20.1560.10">
    <property type="entry name" value="ABC transporter type 1, transmembrane domain"/>
    <property type="match status" value="1"/>
</dbReference>
<dbReference type="Pfam" id="PF00005">
    <property type="entry name" value="ABC_tran"/>
    <property type="match status" value="1"/>
</dbReference>
<dbReference type="SUPFAM" id="SSF90123">
    <property type="entry name" value="ABC transporter transmembrane region"/>
    <property type="match status" value="1"/>
</dbReference>
<evidence type="ECO:0000256" key="9">
    <source>
        <dbReference type="ARBA" id="ARBA00061644"/>
    </source>
</evidence>
<feature type="domain" description="ABC transmembrane type-1" evidence="13">
    <location>
        <begin position="76"/>
        <end position="362"/>
    </location>
</feature>
<dbReference type="Proteomes" id="UP000611640">
    <property type="component" value="Chromosome"/>
</dbReference>
<protein>
    <submittedName>
        <fullName evidence="14">ABC transporter ATP-binding protein</fullName>
    </submittedName>
</protein>
<dbReference type="InterPro" id="IPR003593">
    <property type="entry name" value="AAA+_ATPase"/>
</dbReference>
<organism evidence="14 15">
    <name type="scientific">Actinocatenispora thailandica</name>
    <dbReference type="NCBI Taxonomy" id="227318"/>
    <lineage>
        <taxon>Bacteria</taxon>
        <taxon>Bacillati</taxon>
        <taxon>Actinomycetota</taxon>
        <taxon>Actinomycetes</taxon>
        <taxon>Micromonosporales</taxon>
        <taxon>Micromonosporaceae</taxon>
        <taxon>Actinocatenispora</taxon>
    </lineage>
</organism>
<dbReference type="InterPro" id="IPR017871">
    <property type="entry name" value="ABC_transporter-like_CS"/>
</dbReference>
<proteinExistence type="inferred from homology"/>
<dbReference type="GO" id="GO:0005886">
    <property type="term" value="C:plasma membrane"/>
    <property type="evidence" value="ECO:0007669"/>
    <property type="project" value="UniProtKB-SubCell"/>
</dbReference>
<feature type="domain" description="ABC transporter" evidence="12">
    <location>
        <begin position="396"/>
        <end position="630"/>
    </location>
</feature>
<dbReference type="SUPFAM" id="SSF52540">
    <property type="entry name" value="P-loop containing nucleoside triphosphate hydrolases"/>
    <property type="match status" value="1"/>
</dbReference>
<gene>
    <name evidence="14" type="ORF">Athai_05850</name>
</gene>
<evidence type="ECO:0000256" key="5">
    <source>
        <dbReference type="ARBA" id="ARBA00022741"/>
    </source>
</evidence>
<dbReference type="PANTHER" id="PTHR43394">
    <property type="entry name" value="ATP-DEPENDENT PERMEASE MDL1, MITOCHONDRIAL"/>
    <property type="match status" value="1"/>
</dbReference>
<dbReference type="AlphaFoldDB" id="A0A7R7HUL2"/>
<feature type="region of interest" description="Disordered" evidence="10">
    <location>
        <begin position="1"/>
        <end position="25"/>
    </location>
</feature>
<evidence type="ECO:0000256" key="7">
    <source>
        <dbReference type="ARBA" id="ARBA00022989"/>
    </source>
</evidence>
<sequence length="636" mass="69809">MTERVPARGSAGAATSTSDDALQQPLDIEAWRGIASEENSERTAAEATDRRSMARLRSRSMQLLGSLVRPHRRILALAVVLLLVQDVAAMAGPFLVQLGIDRGIPPLRDHHSYAVLISVGIAFLVASGVGYLTKRAFLMLSGRIGQSILFDLRRRVYKHFQKLSLSFHERYTSGRMIARLTSDMDSISEMVDNGIDDLVLAGLNVISVAIILLFLDWPLALVTLCSFPFLLWLSAWFRNQSAKAYRKTRETVSLVIVHFVESLGGIRAVHAYRREPRNQEIFEAVNHEYKRANQRAFRLIAIFSPGIKLIGNVTIAVVLTYGGYRVLHGHAEIGVLAAFVLYLRKFFEPMQDLSMFYNSLQSATAALEKLAGVLDEQPDVAEPDTPRELAASRGELRFESVRFGYRADRLVLPELNLTLPAGQTVAVVGATGAGKTTIAKLVSRFYDPTAGRVTLDGVDLRDLSEADLRRAVVMVTQENFLFSGTVRENIAFGKPDATDAEIERAARAIGAHEFIAALPDGYGTDVAKGGGRLSAGQRQLVAFARAFLADPAVLILDEATSSLDIPSERLVQRALRTILADRTAIVIAHRLSTVEIADRVLVLDAGIVVEDGTPAQLVDGDGRYADLHRQWEDSLV</sequence>
<feature type="transmembrane region" description="Helical" evidence="11">
    <location>
        <begin position="112"/>
        <end position="133"/>
    </location>
</feature>
<evidence type="ECO:0000256" key="6">
    <source>
        <dbReference type="ARBA" id="ARBA00022840"/>
    </source>
</evidence>
<evidence type="ECO:0000256" key="1">
    <source>
        <dbReference type="ARBA" id="ARBA00004651"/>
    </source>
</evidence>
<keyword evidence="6 14" id="KW-0067">ATP-binding</keyword>
<evidence type="ECO:0000256" key="10">
    <source>
        <dbReference type="SAM" id="MobiDB-lite"/>
    </source>
</evidence>
<dbReference type="GO" id="GO:0005524">
    <property type="term" value="F:ATP binding"/>
    <property type="evidence" value="ECO:0007669"/>
    <property type="project" value="UniProtKB-KW"/>
</dbReference>
<dbReference type="PROSITE" id="PS50929">
    <property type="entry name" value="ABC_TM1F"/>
    <property type="match status" value="1"/>
</dbReference>
<evidence type="ECO:0000256" key="2">
    <source>
        <dbReference type="ARBA" id="ARBA00022448"/>
    </source>
</evidence>
<comment type="subcellular location">
    <subcellularLocation>
        <location evidence="1">Cell membrane</location>
        <topology evidence="1">Multi-pass membrane protein</topology>
    </subcellularLocation>
</comment>
<evidence type="ECO:0000313" key="15">
    <source>
        <dbReference type="Proteomes" id="UP000611640"/>
    </source>
</evidence>
<feature type="transmembrane region" description="Helical" evidence="11">
    <location>
        <begin position="221"/>
        <end position="237"/>
    </location>
</feature>
<dbReference type="InterPro" id="IPR039421">
    <property type="entry name" value="Type_1_exporter"/>
</dbReference>
<keyword evidence="4 11" id="KW-0812">Transmembrane</keyword>
<feature type="transmembrane region" description="Helical" evidence="11">
    <location>
        <begin position="198"/>
        <end position="215"/>
    </location>
</feature>
<dbReference type="CDD" id="cd18546">
    <property type="entry name" value="ABC_6TM_Rv0194_D2_like"/>
    <property type="match status" value="1"/>
</dbReference>
<evidence type="ECO:0000256" key="4">
    <source>
        <dbReference type="ARBA" id="ARBA00022692"/>
    </source>
</evidence>
<reference evidence="14 15" key="1">
    <citation type="submission" date="2020-08" db="EMBL/GenBank/DDBJ databases">
        <title>Whole genome shotgun sequence of Actinocatenispora thailandica NBRC 105041.</title>
        <authorList>
            <person name="Komaki H."/>
            <person name="Tamura T."/>
        </authorList>
    </citation>
    <scope>NUCLEOTIDE SEQUENCE [LARGE SCALE GENOMIC DNA]</scope>
    <source>
        <strain evidence="14 15">NBRC 105041</strain>
    </source>
</reference>
<evidence type="ECO:0000313" key="14">
    <source>
        <dbReference type="EMBL" id="BCJ33082.1"/>
    </source>
</evidence>
<dbReference type="SMART" id="SM00382">
    <property type="entry name" value="AAA"/>
    <property type="match status" value="1"/>
</dbReference>
<dbReference type="InterPro" id="IPR027417">
    <property type="entry name" value="P-loop_NTPase"/>
</dbReference>
<dbReference type="PROSITE" id="PS00211">
    <property type="entry name" value="ABC_TRANSPORTER_1"/>
    <property type="match status" value="1"/>
</dbReference>
<keyword evidence="5" id="KW-0547">Nucleotide-binding</keyword>
<dbReference type="InterPro" id="IPR011527">
    <property type="entry name" value="ABC1_TM_dom"/>
</dbReference>
<dbReference type="RefSeq" id="WP_203960031.1">
    <property type="nucleotide sequence ID" value="NZ_AP023355.1"/>
</dbReference>
<evidence type="ECO:0000259" key="12">
    <source>
        <dbReference type="PROSITE" id="PS50893"/>
    </source>
</evidence>
<dbReference type="KEGG" id="atl:Athai_05850"/>
<dbReference type="GO" id="GO:0016887">
    <property type="term" value="F:ATP hydrolysis activity"/>
    <property type="evidence" value="ECO:0007669"/>
    <property type="project" value="InterPro"/>
</dbReference>
<name>A0A7R7HUL2_9ACTN</name>
<evidence type="ECO:0000256" key="11">
    <source>
        <dbReference type="SAM" id="Phobius"/>
    </source>
</evidence>
<keyword evidence="7 11" id="KW-1133">Transmembrane helix</keyword>
<keyword evidence="8 11" id="KW-0472">Membrane</keyword>
<keyword evidence="2" id="KW-0813">Transport</keyword>